<evidence type="ECO:0000259" key="8">
    <source>
        <dbReference type="Pfam" id="PF01416"/>
    </source>
</evidence>
<dbReference type="InterPro" id="IPR020094">
    <property type="entry name" value="TruA/RsuA/RluB/E/F_N"/>
</dbReference>
<evidence type="ECO:0000256" key="7">
    <source>
        <dbReference type="RuleBase" id="RU003792"/>
    </source>
</evidence>
<dbReference type="GO" id="GO:0003723">
    <property type="term" value="F:RNA binding"/>
    <property type="evidence" value="ECO:0007669"/>
    <property type="project" value="InterPro"/>
</dbReference>
<evidence type="ECO:0000313" key="10">
    <source>
        <dbReference type="Proteomes" id="UP000824116"/>
    </source>
</evidence>
<dbReference type="Proteomes" id="UP000824116">
    <property type="component" value="Unassembled WGS sequence"/>
</dbReference>
<organism evidence="9 10">
    <name type="scientific">Candidatus Mediterraneibacter stercoravium</name>
    <dbReference type="NCBI Taxonomy" id="2838685"/>
    <lineage>
        <taxon>Bacteria</taxon>
        <taxon>Bacillati</taxon>
        <taxon>Bacillota</taxon>
        <taxon>Clostridia</taxon>
        <taxon>Lachnospirales</taxon>
        <taxon>Lachnospiraceae</taxon>
        <taxon>Mediterraneibacter</taxon>
    </lineage>
</organism>
<dbReference type="Gene3D" id="3.30.70.660">
    <property type="entry name" value="Pseudouridine synthase I, catalytic domain, C-terminal subdomain"/>
    <property type="match status" value="1"/>
</dbReference>
<comment type="function">
    <text evidence="4">Formation of pseudouridine at positions 38, 39 and 40 in the anticodon stem and loop of transfer RNAs.</text>
</comment>
<gene>
    <name evidence="4" type="primary">truA</name>
    <name evidence="9" type="ORF">H9723_11690</name>
</gene>
<evidence type="ECO:0000256" key="3">
    <source>
        <dbReference type="ARBA" id="ARBA00023235"/>
    </source>
</evidence>
<proteinExistence type="inferred from homology"/>
<dbReference type="EMBL" id="DXAY01000268">
    <property type="protein sequence ID" value="HIZ75883.1"/>
    <property type="molecule type" value="Genomic_DNA"/>
</dbReference>
<dbReference type="HAMAP" id="MF_00171">
    <property type="entry name" value="TruA"/>
    <property type="match status" value="1"/>
</dbReference>
<reference evidence="9" key="1">
    <citation type="journal article" date="2021" name="PeerJ">
        <title>Extensive microbial diversity within the chicken gut microbiome revealed by metagenomics and culture.</title>
        <authorList>
            <person name="Gilroy R."/>
            <person name="Ravi A."/>
            <person name="Getino M."/>
            <person name="Pursley I."/>
            <person name="Horton D.L."/>
            <person name="Alikhan N.F."/>
            <person name="Baker D."/>
            <person name="Gharbi K."/>
            <person name="Hall N."/>
            <person name="Watson M."/>
            <person name="Adriaenssens E.M."/>
            <person name="Foster-Nyarko E."/>
            <person name="Jarju S."/>
            <person name="Secka A."/>
            <person name="Antonio M."/>
            <person name="Oren A."/>
            <person name="Chaudhuri R.R."/>
            <person name="La Ragione R."/>
            <person name="Hildebrand F."/>
            <person name="Pallen M.J."/>
        </authorList>
    </citation>
    <scope>NUCLEOTIDE SEQUENCE</scope>
    <source>
        <strain evidence="9">CHK196-3914</strain>
    </source>
</reference>
<dbReference type="Gene3D" id="3.30.70.580">
    <property type="entry name" value="Pseudouridine synthase I, catalytic domain, N-terminal subdomain"/>
    <property type="match status" value="1"/>
</dbReference>
<keyword evidence="3 4" id="KW-0413">Isomerase</keyword>
<dbReference type="InterPro" id="IPR020097">
    <property type="entry name" value="PsdUridine_synth_TruA_a/b_dom"/>
</dbReference>
<sequence>MQNIRLVIQYDGTRYLGWQRPEKDGFSRSVSYKINEVLNHMTGETVVLRAGARTDPGVHALAQTVSFQTASSLEPEKFLNGLNQYLPRDIAVLSSERVPERFRADLNGISRTYEYRICTQEIYDIFRMKYETHCFPAPDLPSMERAASFLKGRHDFRCFSAGRKKKGTEKEITGICFILDAERMLIRITADDFLHRMPALIAGTLLEIGTGLRKPECIPEIFSGTEKAGAPAEAKGLLLKSIQYDPFLT</sequence>
<evidence type="ECO:0000313" key="9">
    <source>
        <dbReference type="EMBL" id="HIZ75883.1"/>
    </source>
</evidence>
<dbReference type="GO" id="GO:0031119">
    <property type="term" value="P:tRNA pseudouridine synthesis"/>
    <property type="evidence" value="ECO:0007669"/>
    <property type="project" value="UniProtKB-UniRule"/>
</dbReference>
<evidence type="ECO:0000256" key="4">
    <source>
        <dbReference type="HAMAP-Rule" id="MF_00171"/>
    </source>
</evidence>
<feature type="domain" description="Pseudouridine synthase I TruA alpha/beta" evidence="8">
    <location>
        <begin position="8"/>
        <end position="100"/>
    </location>
</feature>
<dbReference type="CDD" id="cd02570">
    <property type="entry name" value="PseudoU_synth_EcTruA"/>
    <property type="match status" value="1"/>
</dbReference>
<evidence type="ECO:0000256" key="1">
    <source>
        <dbReference type="ARBA" id="ARBA00009375"/>
    </source>
</evidence>
<comment type="similarity">
    <text evidence="1 4 7">Belongs to the tRNA pseudouridine synthase TruA family.</text>
</comment>
<protein>
    <recommendedName>
        <fullName evidence="4">tRNA pseudouridine synthase A</fullName>
        <ecNumber evidence="4">5.4.99.12</ecNumber>
    </recommendedName>
    <alternativeName>
        <fullName evidence="4">tRNA pseudouridine(38-40) synthase</fullName>
    </alternativeName>
    <alternativeName>
        <fullName evidence="4">tRNA pseudouridylate synthase I</fullName>
    </alternativeName>
    <alternativeName>
        <fullName evidence="4">tRNA-uridine isomerase I</fullName>
    </alternativeName>
</protein>
<dbReference type="PIRSF" id="PIRSF001430">
    <property type="entry name" value="tRNA_psdUrid_synth"/>
    <property type="match status" value="1"/>
</dbReference>
<evidence type="ECO:0000256" key="2">
    <source>
        <dbReference type="ARBA" id="ARBA00022694"/>
    </source>
</evidence>
<comment type="caution">
    <text evidence="4">Lacks conserved residue(s) required for the propagation of feature annotation.</text>
</comment>
<dbReference type="Pfam" id="PF01416">
    <property type="entry name" value="PseudoU_synth_1"/>
    <property type="match status" value="2"/>
</dbReference>
<comment type="caution">
    <text evidence="9">The sequence shown here is derived from an EMBL/GenBank/DDBJ whole genome shotgun (WGS) entry which is preliminary data.</text>
</comment>
<feature type="binding site" evidence="4 6">
    <location>
        <position position="113"/>
    </location>
    <ligand>
        <name>substrate</name>
    </ligand>
</feature>
<dbReference type="PANTHER" id="PTHR11142">
    <property type="entry name" value="PSEUDOURIDYLATE SYNTHASE"/>
    <property type="match status" value="1"/>
</dbReference>
<dbReference type="SUPFAM" id="SSF55120">
    <property type="entry name" value="Pseudouridine synthase"/>
    <property type="match status" value="1"/>
</dbReference>
<dbReference type="AlphaFoldDB" id="A0A9D2GA12"/>
<comment type="subunit">
    <text evidence="4">Homodimer.</text>
</comment>
<reference evidence="9" key="2">
    <citation type="submission" date="2021-04" db="EMBL/GenBank/DDBJ databases">
        <authorList>
            <person name="Gilroy R."/>
        </authorList>
    </citation>
    <scope>NUCLEOTIDE SEQUENCE</scope>
    <source>
        <strain evidence="9">CHK196-3914</strain>
    </source>
</reference>
<dbReference type="EC" id="5.4.99.12" evidence="4"/>
<evidence type="ECO:0000256" key="5">
    <source>
        <dbReference type="PIRSR" id="PIRSR001430-1"/>
    </source>
</evidence>
<name>A0A9D2GA12_9FIRM</name>
<feature type="domain" description="Pseudouridine synthase I TruA alpha/beta" evidence="8">
    <location>
        <begin position="146"/>
        <end position="245"/>
    </location>
</feature>
<dbReference type="GO" id="GO:0160147">
    <property type="term" value="F:tRNA pseudouridine(38-40) synthase activity"/>
    <property type="evidence" value="ECO:0007669"/>
    <property type="project" value="UniProtKB-EC"/>
</dbReference>
<feature type="active site" description="Nucleophile" evidence="4 5">
    <location>
        <position position="55"/>
    </location>
</feature>
<dbReference type="InterPro" id="IPR020103">
    <property type="entry name" value="PsdUridine_synth_cat_dom_sf"/>
</dbReference>
<keyword evidence="2 4" id="KW-0819">tRNA processing</keyword>
<dbReference type="InterPro" id="IPR001406">
    <property type="entry name" value="PsdUridine_synth_TruA"/>
</dbReference>
<accession>A0A9D2GA12</accession>
<evidence type="ECO:0000256" key="6">
    <source>
        <dbReference type="PIRSR" id="PIRSR001430-2"/>
    </source>
</evidence>
<dbReference type="InterPro" id="IPR020095">
    <property type="entry name" value="PsdUridine_synth_TruA_C"/>
</dbReference>
<dbReference type="PANTHER" id="PTHR11142:SF22">
    <property type="entry name" value="TRNA PSEUDOURIDINE SYNTHASE A 2"/>
    <property type="match status" value="1"/>
</dbReference>
<comment type="catalytic activity">
    <reaction evidence="4 7">
        <text>uridine(38/39/40) in tRNA = pseudouridine(38/39/40) in tRNA</text>
        <dbReference type="Rhea" id="RHEA:22376"/>
        <dbReference type="Rhea" id="RHEA-COMP:10085"/>
        <dbReference type="Rhea" id="RHEA-COMP:10087"/>
        <dbReference type="ChEBI" id="CHEBI:65314"/>
        <dbReference type="ChEBI" id="CHEBI:65315"/>
        <dbReference type="EC" id="5.4.99.12"/>
    </reaction>
</comment>